<dbReference type="RefSeq" id="WP_045032973.1">
    <property type="nucleotide sequence ID" value="NZ_JRHC01000006.1"/>
</dbReference>
<dbReference type="Proteomes" id="UP000032544">
    <property type="component" value="Unassembled WGS sequence"/>
</dbReference>
<dbReference type="AlphaFoldDB" id="A0A0D8J5H2"/>
<protein>
    <submittedName>
        <fullName evidence="1">Uncharacterized protein</fullName>
    </submittedName>
</protein>
<dbReference type="OrthoDB" id="1116771at2"/>
<reference evidence="1 2" key="1">
    <citation type="submission" date="2014-09" db="EMBL/GenBank/DDBJ databases">
        <title>Draft Genome Sequence of Draconibacterium sp. JN14CK-3.</title>
        <authorList>
            <person name="Dong C."/>
            <person name="Lai Q."/>
            <person name="Shao Z."/>
        </authorList>
    </citation>
    <scope>NUCLEOTIDE SEQUENCE [LARGE SCALE GENOMIC DNA]</scope>
    <source>
        <strain evidence="1 2">JN14CK-3</strain>
    </source>
</reference>
<accession>A0A0D8J5H2</accession>
<keyword evidence="2" id="KW-1185">Reference proteome</keyword>
<dbReference type="STRING" id="1544798.LH29_20570"/>
<evidence type="ECO:0000313" key="1">
    <source>
        <dbReference type="EMBL" id="KJF42195.1"/>
    </source>
</evidence>
<sequence>MNTVNHVSLTDLRNSEYFNLIFDLKSLLPGVIPSNTKTDEVLADFEELYTELDTVSNVDQGSILTEKVQAADTDRGNTWKAMDLMIDAHLLSPIPEEVESAKVLRRVFDVYGDFRRKTYVAESGDAKNLIQDLEKQKNEEHVKRVKLSPWVPIYKTQQSSFEALQNERDVESGYKSSGNVKAVRLKMDPLYREIINLVNSFISIGMATPEMENFVIVMNEKIKRYNDLLAIRQGRNEKEVDSVVPES</sequence>
<gene>
    <name evidence="1" type="ORF">LH29_20570</name>
</gene>
<dbReference type="EMBL" id="JRHC01000006">
    <property type="protein sequence ID" value="KJF42195.1"/>
    <property type="molecule type" value="Genomic_DNA"/>
</dbReference>
<dbReference type="Pfam" id="PF19775">
    <property type="entry name" value="DUF6261"/>
    <property type="match status" value="1"/>
</dbReference>
<organism evidence="1 2">
    <name type="scientific">Draconibacterium sediminis</name>
    <dbReference type="NCBI Taxonomy" id="1544798"/>
    <lineage>
        <taxon>Bacteria</taxon>
        <taxon>Pseudomonadati</taxon>
        <taxon>Bacteroidota</taxon>
        <taxon>Bacteroidia</taxon>
        <taxon>Marinilabiliales</taxon>
        <taxon>Prolixibacteraceae</taxon>
        <taxon>Draconibacterium</taxon>
    </lineage>
</organism>
<name>A0A0D8J5H2_9BACT</name>
<dbReference type="InterPro" id="IPR046228">
    <property type="entry name" value="DUF6261"/>
</dbReference>
<evidence type="ECO:0000313" key="2">
    <source>
        <dbReference type="Proteomes" id="UP000032544"/>
    </source>
</evidence>
<comment type="caution">
    <text evidence="1">The sequence shown here is derived from an EMBL/GenBank/DDBJ whole genome shotgun (WGS) entry which is preliminary data.</text>
</comment>
<proteinExistence type="predicted"/>